<dbReference type="InterPro" id="IPR003323">
    <property type="entry name" value="OTU_dom"/>
</dbReference>
<comment type="caution">
    <text evidence="4">The sequence shown here is derived from an EMBL/GenBank/DDBJ whole genome shotgun (WGS) entry which is preliminary data.</text>
</comment>
<accession>A0A1W0WQG2</accession>
<keyword evidence="5" id="KW-1185">Reference proteome</keyword>
<sequence>MGCLQSVKQGFCVIFNKLAHCLQLWYSALWFLPTVVPTSSGRVGMSAEEEVAQRQKKELKEFLSKSAAMKKSAPVSDKKRRKEIATEIDRLEKEMLDRHRVELENVAAKVSGVDPVEGEDITTVLGNSCPTVSLDSATAGDADLLFEGSGNSVAGVKVPTELPEDLTRRQKEELKEFQAKASAMKKTAPVSDKKRRKEFLEEIERMEKELLDRHQSERENVSRGKVSEDQPFEEEDPSIANGSSHEAHLDSIAVGGVSSKSGGVEEEEYEDERADGGGGAGGPKLTRAQRRRVNKQAKVLQRLGELKVDESKPVQISARTAEKIKLKKILDDYSVKLVEVRSDGNCLYHSLVHQLFLNGTVISVPELREKTAHYMERHPDDFKPFLVHHDTGASFTADDFRQYLLDILNTNAWGSQVELRAISASLKWPIRVLQAEGTHVLIGEEYSDEERMPLTIVYHRHELSLGEHYNSVAPK</sequence>
<dbReference type="InterPro" id="IPR050704">
    <property type="entry name" value="Peptidase_C85-like"/>
</dbReference>
<name>A0A1W0WQG2_HYPEX</name>
<dbReference type="PANTHER" id="PTHR12419:SF10">
    <property type="entry name" value="DEUBIQUITINASE OTUD6B"/>
    <property type="match status" value="1"/>
</dbReference>
<dbReference type="InterPro" id="IPR038765">
    <property type="entry name" value="Papain-like_cys_pep_sf"/>
</dbReference>
<feature type="compositionally biased region" description="Low complexity" evidence="2">
    <location>
        <begin position="253"/>
        <end position="262"/>
    </location>
</feature>
<dbReference type="OrthoDB" id="415023at2759"/>
<dbReference type="GO" id="GO:0016579">
    <property type="term" value="P:protein deubiquitination"/>
    <property type="evidence" value="ECO:0007669"/>
    <property type="project" value="TreeGrafter"/>
</dbReference>
<dbReference type="InterPro" id="IPR049772">
    <property type="entry name" value="OTU_OTUD6"/>
</dbReference>
<feature type="compositionally biased region" description="Acidic residues" evidence="2">
    <location>
        <begin position="264"/>
        <end position="273"/>
    </location>
</feature>
<evidence type="ECO:0000313" key="4">
    <source>
        <dbReference type="EMBL" id="OQV17446.1"/>
    </source>
</evidence>
<feature type="region of interest" description="Disordered" evidence="2">
    <location>
        <begin position="210"/>
        <end position="292"/>
    </location>
</feature>
<organism evidence="4 5">
    <name type="scientific">Hypsibius exemplaris</name>
    <name type="common">Freshwater tardigrade</name>
    <dbReference type="NCBI Taxonomy" id="2072580"/>
    <lineage>
        <taxon>Eukaryota</taxon>
        <taxon>Metazoa</taxon>
        <taxon>Ecdysozoa</taxon>
        <taxon>Tardigrada</taxon>
        <taxon>Eutardigrada</taxon>
        <taxon>Parachela</taxon>
        <taxon>Hypsibioidea</taxon>
        <taxon>Hypsibiidae</taxon>
        <taxon>Hypsibius</taxon>
    </lineage>
</organism>
<feature type="compositionally biased region" description="Basic and acidic residues" evidence="2">
    <location>
        <begin position="210"/>
        <end position="228"/>
    </location>
</feature>
<evidence type="ECO:0000256" key="1">
    <source>
        <dbReference type="ARBA" id="ARBA00022801"/>
    </source>
</evidence>
<dbReference type="AlphaFoldDB" id="A0A1W0WQG2"/>
<evidence type="ECO:0000256" key="2">
    <source>
        <dbReference type="SAM" id="MobiDB-lite"/>
    </source>
</evidence>
<dbReference type="GO" id="GO:0004843">
    <property type="term" value="F:cysteine-type deubiquitinase activity"/>
    <property type="evidence" value="ECO:0007669"/>
    <property type="project" value="TreeGrafter"/>
</dbReference>
<dbReference type="PROSITE" id="PS50802">
    <property type="entry name" value="OTU"/>
    <property type="match status" value="1"/>
</dbReference>
<dbReference type="SUPFAM" id="SSF54001">
    <property type="entry name" value="Cysteine proteinases"/>
    <property type="match status" value="1"/>
</dbReference>
<dbReference type="Pfam" id="PF02338">
    <property type="entry name" value="OTU"/>
    <property type="match status" value="1"/>
</dbReference>
<evidence type="ECO:0000313" key="5">
    <source>
        <dbReference type="Proteomes" id="UP000192578"/>
    </source>
</evidence>
<keyword evidence="1" id="KW-0378">Hydrolase</keyword>
<feature type="domain" description="OTU" evidence="3">
    <location>
        <begin position="335"/>
        <end position="475"/>
    </location>
</feature>
<dbReference type="Gene3D" id="3.90.70.80">
    <property type="match status" value="1"/>
</dbReference>
<dbReference type="CDD" id="cd22761">
    <property type="entry name" value="OTU_OTUD6"/>
    <property type="match status" value="1"/>
</dbReference>
<gene>
    <name evidence="4" type="ORF">BV898_08381</name>
</gene>
<dbReference type="EMBL" id="MTYJ01000060">
    <property type="protein sequence ID" value="OQV17446.1"/>
    <property type="molecule type" value="Genomic_DNA"/>
</dbReference>
<dbReference type="Proteomes" id="UP000192578">
    <property type="component" value="Unassembled WGS sequence"/>
</dbReference>
<dbReference type="PANTHER" id="PTHR12419">
    <property type="entry name" value="OTU DOMAIN CONTAINING PROTEIN"/>
    <property type="match status" value="1"/>
</dbReference>
<reference evidence="5" key="1">
    <citation type="submission" date="2017-01" db="EMBL/GenBank/DDBJ databases">
        <title>Comparative genomics of anhydrobiosis in the tardigrade Hypsibius dujardini.</title>
        <authorList>
            <person name="Yoshida Y."/>
            <person name="Koutsovoulos G."/>
            <person name="Laetsch D."/>
            <person name="Stevens L."/>
            <person name="Kumar S."/>
            <person name="Horikawa D."/>
            <person name="Ishino K."/>
            <person name="Komine S."/>
            <person name="Tomita M."/>
            <person name="Blaxter M."/>
            <person name="Arakawa K."/>
        </authorList>
    </citation>
    <scope>NUCLEOTIDE SEQUENCE [LARGE SCALE GENOMIC DNA]</scope>
    <source>
        <strain evidence="5">Z151</strain>
    </source>
</reference>
<protein>
    <submittedName>
        <fullName evidence="4">OTU domain-containing protein 6B</fullName>
    </submittedName>
</protein>
<evidence type="ECO:0000259" key="3">
    <source>
        <dbReference type="PROSITE" id="PS50802"/>
    </source>
</evidence>
<proteinExistence type="predicted"/>